<evidence type="ECO:0008006" key="5">
    <source>
        <dbReference type="Google" id="ProtNLM"/>
    </source>
</evidence>
<keyword evidence="4" id="KW-1185">Reference proteome</keyword>
<dbReference type="EMBL" id="JARAKF010000001">
    <property type="protein sequence ID" value="MDU8991446.1"/>
    <property type="molecule type" value="Genomic_DNA"/>
</dbReference>
<proteinExistence type="predicted"/>
<reference evidence="1 4" key="2">
    <citation type="submission" date="2023-02" db="EMBL/GenBank/DDBJ databases">
        <authorList>
            <person name="Maleckis M."/>
        </authorList>
    </citation>
    <scope>NUCLEOTIDE SEQUENCE [LARGE SCALE GENOMIC DNA]</scope>
    <source>
        <strain evidence="1 4">P8-A2</strain>
    </source>
</reference>
<dbReference type="EMBL" id="FONR01000014">
    <property type="protein sequence ID" value="SFG00366.1"/>
    <property type="molecule type" value="Genomic_DNA"/>
</dbReference>
<evidence type="ECO:0000313" key="2">
    <source>
        <dbReference type="EMBL" id="SFG00366.1"/>
    </source>
</evidence>
<dbReference type="SUPFAM" id="SSF52833">
    <property type="entry name" value="Thioredoxin-like"/>
    <property type="match status" value="1"/>
</dbReference>
<dbReference type="InterPro" id="IPR036249">
    <property type="entry name" value="Thioredoxin-like_sf"/>
</dbReference>
<evidence type="ECO:0000313" key="1">
    <source>
        <dbReference type="EMBL" id="MDU8991446.1"/>
    </source>
</evidence>
<dbReference type="RefSeq" id="WP_060897904.1">
    <property type="nucleotide sequence ID" value="NZ_BMUQ01000007.1"/>
</dbReference>
<dbReference type="GeneID" id="93994678"/>
<dbReference type="Gene3D" id="3.40.30.10">
    <property type="entry name" value="Glutaredoxin"/>
    <property type="match status" value="1"/>
</dbReference>
<name>A0A1I2NFV1_9ACTN</name>
<reference evidence="2 3" key="1">
    <citation type="submission" date="2016-10" db="EMBL/GenBank/DDBJ databases">
        <authorList>
            <person name="de Groot N.N."/>
        </authorList>
    </citation>
    <scope>NUCLEOTIDE SEQUENCE [LARGE SCALE GENOMIC DNA]</scope>
    <source>
        <strain evidence="2 3">OK461</strain>
    </source>
</reference>
<accession>A0A1I2NFV1</accession>
<gene>
    <name evidence="1" type="ORF">PU648_03385</name>
    <name evidence="2" type="ORF">SAMN02787118_114273</name>
</gene>
<evidence type="ECO:0000313" key="4">
    <source>
        <dbReference type="Proteomes" id="UP001257627"/>
    </source>
</evidence>
<protein>
    <recommendedName>
        <fullName evidence="5">Thiol-disulfide isomerase or thioredoxin</fullName>
    </recommendedName>
</protein>
<sequence length="179" mass="18731">MPFLVTAVVLIAVLCLLNLLLTFGVIRKLRAQADEKADRVADGLIIPAGSAVPGFSAVTTAGERITREGLGETMLGFFSPDCRACKERLPLFVEQARTTARATGRSVLAVVHGTDEEAREQVAALSEVAHVVVEPGDGPLGEAFDITGYPVFGLITVDGTLSATAFDPGRLPAPSKATV</sequence>
<dbReference type="Proteomes" id="UP001257627">
    <property type="component" value="Unassembled WGS sequence"/>
</dbReference>
<dbReference type="AlphaFoldDB" id="A0A1I2NFV1"/>
<dbReference type="Proteomes" id="UP000181942">
    <property type="component" value="Unassembled WGS sequence"/>
</dbReference>
<organism evidence="2 3">
    <name type="scientific">Streptomyces mirabilis</name>
    <dbReference type="NCBI Taxonomy" id="68239"/>
    <lineage>
        <taxon>Bacteria</taxon>
        <taxon>Bacillati</taxon>
        <taxon>Actinomycetota</taxon>
        <taxon>Actinomycetes</taxon>
        <taxon>Kitasatosporales</taxon>
        <taxon>Streptomycetaceae</taxon>
        <taxon>Streptomyces</taxon>
    </lineage>
</organism>
<evidence type="ECO:0000313" key="3">
    <source>
        <dbReference type="Proteomes" id="UP000181942"/>
    </source>
</evidence>